<reference evidence="3 4" key="1">
    <citation type="submission" date="2019-02" db="EMBL/GenBank/DDBJ databases">
        <title>Deep-cultivation of Planctomycetes and their phenomic and genomic characterization uncovers novel biology.</title>
        <authorList>
            <person name="Wiegand S."/>
            <person name="Jogler M."/>
            <person name="Boedeker C."/>
            <person name="Pinto D."/>
            <person name="Vollmers J."/>
            <person name="Rivas-Marin E."/>
            <person name="Kohn T."/>
            <person name="Peeters S.H."/>
            <person name="Heuer A."/>
            <person name="Rast P."/>
            <person name="Oberbeckmann S."/>
            <person name="Bunk B."/>
            <person name="Jeske O."/>
            <person name="Meyerdierks A."/>
            <person name="Storesund J.E."/>
            <person name="Kallscheuer N."/>
            <person name="Luecker S."/>
            <person name="Lage O.M."/>
            <person name="Pohl T."/>
            <person name="Merkel B.J."/>
            <person name="Hornburger P."/>
            <person name="Mueller R.-W."/>
            <person name="Bruemmer F."/>
            <person name="Labrenz M."/>
            <person name="Spormann A.M."/>
            <person name="Op Den Camp H."/>
            <person name="Overmann J."/>
            <person name="Amann R."/>
            <person name="Jetten M.S.M."/>
            <person name="Mascher T."/>
            <person name="Medema M.H."/>
            <person name="Devos D.P."/>
            <person name="Kaster A.-K."/>
            <person name="Ovreas L."/>
            <person name="Rohde M."/>
            <person name="Galperin M.Y."/>
            <person name="Jogler C."/>
        </authorList>
    </citation>
    <scope>NUCLEOTIDE SEQUENCE [LARGE SCALE GENOMIC DNA]</scope>
    <source>
        <strain evidence="3 4">KOR34</strain>
    </source>
</reference>
<proteinExistence type="predicted"/>
<feature type="chain" id="PRO_5023108376" description="Autotransporter-associated beta strand repeat protein" evidence="2">
    <location>
        <begin position="25"/>
        <end position="1553"/>
    </location>
</feature>
<keyword evidence="4" id="KW-1185">Reference proteome</keyword>
<sequence precursor="true">MRVLPLRMLGALILVGLQSLTTSGQTYVGPGEVLPVLGTPRQDFVLDGGTLAPSGVTALRGIELLSDSSILRPQNPLRLDGRGELFEPYLGSTNLARVISGVGGLTLGNESRDRIEINADNTYGGKTTIVSGQVNANSATPFGATSVGTTIQGGAVNILAPTREPFRIEAGELKYSADTLSADIPLTVAGGVVEFPRQPGYALPIVADGAGGQVVFGARQGDSATWTGGSTGAGSLFLDGVISVDAPLAHDGDLTIRGGVLLNVVNAYQGRTILAGNYVIDRPDVFGVSSTPIEVHENASVVVDVLPNGDRGFLVQRGSLTLNVGTPAASKITLDRGQLTATGLSVMGAIELTGRAAALRSGDYYGGAIGSAISLTLGSDAPVVLHTDGTYAAKTLLSGTGTVTINSPAALGSVQQGTYVGSNRLILNASTNEPVVVAEKGVVELNAQQARLPRLATTRQFDPPRTQAVVVNHVGSYLEDVDIVEGSLQVNADLTINDAVVRQGGKLAVTPGASLHVRNSDIELQSGRIDGSLTGVSLIRKTTGVDAELGALPGYAGAIRVEEGRLKITSPDSFGTTAGATHVVGPGAVVDFNQTGVVEYDEEILLDNATGDLWAPGMFASRGRVRLNGRLDLGERSSTLGGKVIELAGPITGGDLVTRGDEFRLEITTPDADYTGATEVVEAVVVVAGAGRLNNTSVIRLHEATDFRNGTLDLNNRGVKINDRIPDGVPLEFKGGALVSNGELDEVVGAARFVEGDSLVDLFPSSTERTFDKQLTLASLARERGAVARIDVSPTAQAHVTELPELTHGILPWLIAVDHQSSSNRIGLFASFSERGIVPVTIDRTNLNAAVASDHVAVTSSTTTLSREATIASLSFDASHTTIDLGGQTLNIETGGLNLANGGQLSNGRLSTGAQGLSELLIYGRGGIGADIVESGAPLDLTLTPGAQTYDIYLSGTNSYTGTTYVNEGTVVFQSVNSLPAGTNLSVAGGVVELDYAATEVKQLDTIRVTQGGSIEAGFGSQNSLAFQQLILERGLVSEVNLAGEGEIVKTTSGNAFLRTGIGSTFSGRVVVEQGHLGASAFADARFVVTGGSLGLYSSGATVELAGGELLVGPSTFSSRDYSANSQIHVSAASRIVVERYVATGVNSALNRPISGGGDLAFTGRGLIQPRQENLLSISSSNPDFTGDVNIDSVTVNLRQADALGSGAITVSAGGVLQLDSRDIDEHTLHNEVYLQSGELRGLPQFQFQQQIGGALYVSGQSRVGGVEVAGPTFLADNSRLTAVTDELLQFRGPIYVSGYAELEYGVEVVETNFANLNAGITQLLGEIRSDAAVAVLNLVDRGLDEAVVDVILHAETGQSLTLLKGGAPMELALAGEGAALVGGGVLGNDVVLADGASVSPGESPGLLTIDGDARLGGGSRFVVELGGVLRGSGYDALDVLGDASIDGALLELSLVDGFSPLPTDEFLILQAASLGGRFLDAEERIRVGNYLFDVKYQTDGVVLANVATIPEPSAFTLLLLAGAARRSRARLLGYVVGNSWPPGDYARTTRDS</sequence>
<dbReference type="OrthoDB" id="291802at2"/>
<dbReference type="EMBL" id="SIHJ01000001">
    <property type="protein sequence ID" value="TWT35614.1"/>
    <property type="molecule type" value="Genomic_DNA"/>
</dbReference>
<dbReference type="InterPro" id="IPR013425">
    <property type="entry name" value="Autotrns_rpt"/>
</dbReference>
<name>A0A5C5VAJ1_9BACT</name>
<comment type="caution">
    <text evidence="3">The sequence shown here is derived from an EMBL/GenBank/DDBJ whole genome shotgun (WGS) entry which is preliminary data.</text>
</comment>
<organism evidence="3 4">
    <name type="scientific">Posidoniimonas corsicana</name>
    <dbReference type="NCBI Taxonomy" id="1938618"/>
    <lineage>
        <taxon>Bacteria</taxon>
        <taxon>Pseudomonadati</taxon>
        <taxon>Planctomycetota</taxon>
        <taxon>Planctomycetia</taxon>
        <taxon>Pirellulales</taxon>
        <taxon>Lacipirellulaceae</taxon>
        <taxon>Posidoniimonas</taxon>
    </lineage>
</organism>
<feature type="signal peptide" evidence="2">
    <location>
        <begin position="1"/>
        <end position="24"/>
    </location>
</feature>
<keyword evidence="1 2" id="KW-0732">Signal</keyword>
<evidence type="ECO:0000313" key="4">
    <source>
        <dbReference type="Proteomes" id="UP000316714"/>
    </source>
</evidence>
<evidence type="ECO:0000256" key="1">
    <source>
        <dbReference type="ARBA" id="ARBA00022729"/>
    </source>
</evidence>
<evidence type="ECO:0000313" key="3">
    <source>
        <dbReference type="EMBL" id="TWT35614.1"/>
    </source>
</evidence>
<dbReference type="Proteomes" id="UP000316714">
    <property type="component" value="Unassembled WGS sequence"/>
</dbReference>
<evidence type="ECO:0008006" key="5">
    <source>
        <dbReference type="Google" id="ProtNLM"/>
    </source>
</evidence>
<dbReference type="NCBIfam" id="TIGR02601">
    <property type="entry name" value="autotrns_rpt"/>
    <property type="match status" value="1"/>
</dbReference>
<evidence type="ECO:0000256" key="2">
    <source>
        <dbReference type="SAM" id="SignalP"/>
    </source>
</evidence>
<protein>
    <recommendedName>
        <fullName evidence="5">Autotransporter-associated beta strand repeat protein</fullName>
    </recommendedName>
</protein>
<dbReference type="RefSeq" id="WP_146561920.1">
    <property type="nucleotide sequence ID" value="NZ_SIHJ01000001.1"/>
</dbReference>
<gene>
    <name evidence="3" type="ORF">KOR34_05080</name>
</gene>
<accession>A0A5C5VAJ1</accession>